<name>A0ABQ8TGV2_PERAM</name>
<evidence type="ECO:0000313" key="1">
    <source>
        <dbReference type="EMBL" id="KAJ4445824.1"/>
    </source>
</evidence>
<dbReference type="PANTHER" id="PTHR47027:SF20">
    <property type="entry name" value="REVERSE TRANSCRIPTASE-LIKE PROTEIN WITH RNA-DIRECTED DNA POLYMERASE DOMAIN"/>
    <property type="match status" value="1"/>
</dbReference>
<evidence type="ECO:0000313" key="2">
    <source>
        <dbReference type="Proteomes" id="UP001148838"/>
    </source>
</evidence>
<sequence length="145" mass="17008">MIKMATTNQQRPQCVLWSTTVRTPDLHSGNTLSCAICTGLNASETWTLKEKDRSRLQAAEMRFLRSVVGVTRLDHIRNEEIRYNLKVNSLLETVDEYKQKWWEHVQRMSQDRTPKIIADYVPIGKRSIGRPAKRWIQEIKEPQWA</sequence>
<dbReference type="PANTHER" id="PTHR47027">
    <property type="entry name" value="REVERSE TRANSCRIPTASE DOMAIN-CONTAINING PROTEIN"/>
    <property type="match status" value="1"/>
</dbReference>
<dbReference type="EMBL" id="JAJSOF020000009">
    <property type="protein sequence ID" value="KAJ4445824.1"/>
    <property type="molecule type" value="Genomic_DNA"/>
</dbReference>
<proteinExistence type="predicted"/>
<protein>
    <submittedName>
        <fullName evidence="1">Uncharacterized protein</fullName>
    </submittedName>
</protein>
<keyword evidence="2" id="KW-1185">Reference proteome</keyword>
<organism evidence="1 2">
    <name type="scientific">Periplaneta americana</name>
    <name type="common">American cockroach</name>
    <name type="synonym">Blatta americana</name>
    <dbReference type="NCBI Taxonomy" id="6978"/>
    <lineage>
        <taxon>Eukaryota</taxon>
        <taxon>Metazoa</taxon>
        <taxon>Ecdysozoa</taxon>
        <taxon>Arthropoda</taxon>
        <taxon>Hexapoda</taxon>
        <taxon>Insecta</taxon>
        <taxon>Pterygota</taxon>
        <taxon>Neoptera</taxon>
        <taxon>Polyneoptera</taxon>
        <taxon>Dictyoptera</taxon>
        <taxon>Blattodea</taxon>
        <taxon>Blattoidea</taxon>
        <taxon>Blattidae</taxon>
        <taxon>Blattinae</taxon>
        <taxon>Periplaneta</taxon>
    </lineage>
</organism>
<accession>A0ABQ8TGV2</accession>
<reference evidence="1 2" key="1">
    <citation type="journal article" date="2022" name="Allergy">
        <title>Genome assembly and annotation of Periplaneta americana reveal a comprehensive cockroach allergen profile.</title>
        <authorList>
            <person name="Wang L."/>
            <person name="Xiong Q."/>
            <person name="Saelim N."/>
            <person name="Wang L."/>
            <person name="Nong W."/>
            <person name="Wan A.T."/>
            <person name="Shi M."/>
            <person name="Liu X."/>
            <person name="Cao Q."/>
            <person name="Hui J.H.L."/>
            <person name="Sookrung N."/>
            <person name="Leung T.F."/>
            <person name="Tungtrongchitr A."/>
            <person name="Tsui S.K.W."/>
        </authorList>
    </citation>
    <scope>NUCLEOTIDE SEQUENCE [LARGE SCALE GENOMIC DNA]</scope>
    <source>
        <strain evidence="1">PWHHKU_190912</strain>
    </source>
</reference>
<gene>
    <name evidence="1" type="ORF">ANN_12509</name>
</gene>
<dbReference type="Proteomes" id="UP001148838">
    <property type="component" value="Unassembled WGS sequence"/>
</dbReference>
<comment type="caution">
    <text evidence="1">The sequence shown here is derived from an EMBL/GenBank/DDBJ whole genome shotgun (WGS) entry which is preliminary data.</text>
</comment>